<dbReference type="InterPro" id="IPR006343">
    <property type="entry name" value="DnaB/C_C"/>
</dbReference>
<evidence type="ECO:0000313" key="5">
    <source>
        <dbReference type="Proteomes" id="UP000036045"/>
    </source>
</evidence>
<dbReference type="InterPro" id="IPR053162">
    <property type="entry name" value="DnaD"/>
</dbReference>
<dbReference type="PANTHER" id="PTHR37293">
    <property type="entry name" value="PHAGE REPLICATION PROTEIN-RELATED"/>
    <property type="match status" value="1"/>
</dbReference>
<proteinExistence type="inferred from homology"/>
<organism evidence="4 5">
    <name type="scientific">Niallia circulans</name>
    <name type="common">Bacillus circulans</name>
    <dbReference type="NCBI Taxonomy" id="1397"/>
    <lineage>
        <taxon>Bacteria</taxon>
        <taxon>Bacillati</taxon>
        <taxon>Bacillota</taxon>
        <taxon>Bacilli</taxon>
        <taxon>Bacillales</taxon>
        <taxon>Bacillaceae</taxon>
        <taxon>Niallia</taxon>
    </lineage>
</organism>
<evidence type="ECO:0000313" key="4">
    <source>
        <dbReference type="EMBL" id="KLV27839.1"/>
    </source>
</evidence>
<dbReference type="Proteomes" id="UP000036045">
    <property type="component" value="Unassembled WGS sequence"/>
</dbReference>
<dbReference type="InterPro" id="IPR034829">
    <property type="entry name" value="DnaD-like_sf"/>
</dbReference>
<dbReference type="SUPFAM" id="SSF158499">
    <property type="entry name" value="DnaD domain-like"/>
    <property type="match status" value="1"/>
</dbReference>
<comment type="similarity">
    <text evidence="1">Belongs to the DnaB/DnaD family.</text>
</comment>
<dbReference type="InterPro" id="IPR036388">
    <property type="entry name" value="WH-like_DNA-bd_sf"/>
</dbReference>
<comment type="caution">
    <text evidence="4">The sequence shown here is derived from an EMBL/GenBank/DDBJ whole genome shotgun (WGS) entry which is preliminary data.</text>
</comment>
<dbReference type="PANTHER" id="PTHR37293:SF6">
    <property type="entry name" value="DNA REPLICATION PROTEIN DNAD"/>
    <property type="match status" value="1"/>
</dbReference>
<evidence type="ECO:0000256" key="1">
    <source>
        <dbReference type="ARBA" id="ARBA00093462"/>
    </source>
</evidence>
<reference evidence="4 5" key="1">
    <citation type="submission" date="2015-05" db="EMBL/GenBank/DDBJ databases">
        <title>Whole genome sequence and identification of bacterial endophytes from Costus igneus.</title>
        <authorList>
            <person name="Lee Y.P."/>
            <person name="Gan H.M."/>
            <person name="Eng W."/>
            <person name="Wheatley M.S."/>
            <person name="Caraballo A."/>
            <person name="Polter S."/>
            <person name="Savka M.A."/>
            <person name="Hudson A.O."/>
        </authorList>
    </citation>
    <scope>NUCLEOTIDE SEQUENCE [LARGE SCALE GENOMIC DNA]</scope>
    <source>
        <strain evidence="4 5">RIT379</strain>
    </source>
</reference>
<evidence type="ECO:0000259" key="3">
    <source>
        <dbReference type="Pfam" id="PF21984"/>
    </source>
</evidence>
<dbReference type="Pfam" id="PF07261">
    <property type="entry name" value="DnaB_2"/>
    <property type="match status" value="1"/>
</dbReference>
<accession>A0A0J1IPG4</accession>
<dbReference type="Gene3D" id="1.10.10.10">
    <property type="entry name" value="Winged helix-like DNA-binding domain superfamily/Winged helix DNA-binding domain"/>
    <property type="match status" value="1"/>
</dbReference>
<feature type="domain" description="DnaB/C C-terminal" evidence="2">
    <location>
        <begin position="132"/>
        <end position="202"/>
    </location>
</feature>
<dbReference type="Pfam" id="PF21984">
    <property type="entry name" value="DnaD_N"/>
    <property type="match status" value="1"/>
</dbReference>
<keyword evidence="5" id="KW-1185">Reference proteome</keyword>
<dbReference type="EMBL" id="LDPH01000002">
    <property type="protein sequence ID" value="KLV27839.1"/>
    <property type="molecule type" value="Genomic_DNA"/>
</dbReference>
<name>A0A0J1IPG4_NIACI</name>
<dbReference type="SUPFAM" id="SSF46785">
    <property type="entry name" value="Winged helix' DNA-binding domain"/>
    <property type="match status" value="1"/>
</dbReference>
<dbReference type="Gene3D" id="1.10.10.630">
    <property type="entry name" value="DnaD domain-like"/>
    <property type="match status" value="1"/>
</dbReference>
<dbReference type="AlphaFoldDB" id="A0A0J1IPG4"/>
<feature type="domain" description="DnaD N-terminal" evidence="3">
    <location>
        <begin position="17"/>
        <end position="116"/>
    </location>
</feature>
<protein>
    <submittedName>
        <fullName evidence="4">DNA replication protein DnaD</fullName>
    </submittedName>
</protein>
<dbReference type="InterPro" id="IPR036390">
    <property type="entry name" value="WH_DNA-bd_sf"/>
</dbReference>
<evidence type="ECO:0000259" key="2">
    <source>
        <dbReference type="Pfam" id="PF07261"/>
    </source>
</evidence>
<dbReference type="PATRIC" id="fig|1397.4.peg.1810"/>
<dbReference type="RefSeq" id="WP_047940394.1">
    <property type="nucleotide sequence ID" value="NZ_JARTLH010000026.1"/>
</dbReference>
<dbReference type="InterPro" id="IPR053843">
    <property type="entry name" value="DnaD_N"/>
</dbReference>
<dbReference type="NCBIfam" id="TIGR01446">
    <property type="entry name" value="DnaD_dom"/>
    <property type="match status" value="1"/>
</dbReference>
<gene>
    <name evidence="4" type="ORF">ABW02_02760</name>
</gene>
<dbReference type="OrthoDB" id="9770238at2"/>
<sequence length="236" mass="27878">MNKTIFLKWLQEGNVNIPSTLLTHYKHLKIDEKELVLLLQVHYYLERGKDFPTPAEIAAQMTIDINECHELLSQLIRKGFIDILDGNSDTGIRFERYSLEPLWNKLIEQFLLNNKKEEEALIEKEESDLYTCFEREFGRPLSPFEIETLNMWVDDDQHEIVIIKAALREAVISGKLNFRYIDRILFEWKKNGIKTIEQAKSHGKKFRQHQSVGYKAEQSKESSNNKTVPFYNWLDQ</sequence>